<dbReference type="Pfam" id="PF01541">
    <property type="entry name" value="GIY-YIG"/>
    <property type="match status" value="1"/>
</dbReference>
<evidence type="ECO:0000256" key="1">
    <source>
        <dbReference type="ARBA" id="ARBA00007435"/>
    </source>
</evidence>
<dbReference type="PANTHER" id="PTHR34477">
    <property type="entry name" value="UPF0213 PROTEIN YHBQ"/>
    <property type="match status" value="1"/>
</dbReference>
<comment type="similarity">
    <text evidence="1">Belongs to the UPF0213 family.</text>
</comment>
<gene>
    <name evidence="3" type="ORF">UW79_C0019G0025</name>
</gene>
<dbReference type="EMBL" id="LCJR01000019">
    <property type="protein sequence ID" value="KKT81469.1"/>
    <property type="molecule type" value="Genomic_DNA"/>
</dbReference>
<evidence type="ECO:0000313" key="3">
    <source>
        <dbReference type="EMBL" id="KKT81469.1"/>
    </source>
</evidence>
<evidence type="ECO:0000259" key="2">
    <source>
        <dbReference type="PROSITE" id="PS50164"/>
    </source>
</evidence>
<dbReference type="InterPro" id="IPR050190">
    <property type="entry name" value="UPF0213_domain"/>
</dbReference>
<protein>
    <submittedName>
        <fullName evidence="3">GIY-YIG nuclease superfamily protein</fullName>
    </submittedName>
</protein>
<evidence type="ECO:0000313" key="4">
    <source>
        <dbReference type="Proteomes" id="UP000034032"/>
    </source>
</evidence>
<dbReference type="AlphaFoldDB" id="A0A0G1NB87"/>
<dbReference type="SUPFAM" id="SSF82771">
    <property type="entry name" value="GIY-YIG endonuclease"/>
    <property type="match status" value="1"/>
</dbReference>
<proteinExistence type="inferred from homology"/>
<feature type="domain" description="GIY-YIG" evidence="2">
    <location>
        <begin position="8"/>
        <end position="84"/>
    </location>
</feature>
<dbReference type="InterPro" id="IPR000305">
    <property type="entry name" value="GIY-YIG_endonuc"/>
</dbReference>
<comment type="caution">
    <text evidence="3">The sequence shown here is derived from an EMBL/GenBank/DDBJ whole genome shotgun (WGS) entry which is preliminary data.</text>
</comment>
<dbReference type="Proteomes" id="UP000034032">
    <property type="component" value="Unassembled WGS sequence"/>
</dbReference>
<reference evidence="3 4" key="1">
    <citation type="journal article" date="2015" name="Nature">
        <title>rRNA introns, odd ribosomes, and small enigmatic genomes across a large radiation of phyla.</title>
        <authorList>
            <person name="Brown C.T."/>
            <person name="Hug L.A."/>
            <person name="Thomas B.C."/>
            <person name="Sharon I."/>
            <person name="Castelle C.J."/>
            <person name="Singh A."/>
            <person name="Wilkins M.J."/>
            <person name="Williams K.H."/>
            <person name="Banfield J.F."/>
        </authorList>
    </citation>
    <scope>NUCLEOTIDE SEQUENCE [LARGE SCALE GENOMIC DNA]</scope>
</reference>
<accession>A0A0G1NB87</accession>
<name>A0A0G1NB87_9BACT</name>
<dbReference type="InterPro" id="IPR035901">
    <property type="entry name" value="GIY-YIG_endonuc_sf"/>
</dbReference>
<dbReference type="PROSITE" id="PS50164">
    <property type="entry name" value="GIY_YIG"/>
    <property type="match status" value="1"/>
</dbReference>
<sequence>MNPVRAKMYYHVYVLQSTKDRHWYTGFTVDLRKRLKEHNEGKYESWTKGRGPFELIYYEASKNKQDAKNREKYLKTGMGKRYLKNRLKRFLALTG</sequence>
<dbReference type="Gene3D" id="3.40.1440.10">
    <property type="entry name" value="GIY-YIG endonuclease"/>
    <property type="match status" value="1"/>
</dbReference>
<dbReference type="CDD" id="cd10449">
    <property type="entry name" value="GIY-YIG_SLX1_like"/>
    <property type="match status" value="1"/>
</dbReference>
<dbReference type="PANTHER" id="PTHR34477:SF1">
    <property type="entry name" value="UPF0213 PROTEIN YHBQ"/>
    <property type="match status" value="1"/>
</dbReference>
<organism evidence="3 4">
    <name type="scientific">Candidatus Yanofskybacteria bacterium GW2011_GWA2_44_9</name>
    <dbReference type="NCBI Taxonomy" id="1619025"/>
    <lineage>
        <taxon>Bacteria</taxon>
        <taxon>Candidatus Yanofskyibacteriota</taxon>
    </lineage>
</organism>